<dbReference type="EMBL" id="JARJCW010000059">
    <property type="protein sequence ID" value="KAJ7201329.1"/>
    <property type="molecule type" value="Genomic_DNA"/>
</dbReference>
<name>A0AAD6V2U0_9AGAR</name>
<evidence type="ECO:0000313" key="8">
    <source>
        <dbReference type="EMBL" id="KAJ7201329.1"/>
    </source>
</evidence>
<evidence type="ECO:0000256" key="4">
    <source>
        <dbReference type="ARBA" id="ARBA00023128"/>
    </source>
</evidence>
<reference evidence="8" key="1">
    <citation type="submission" date="2023-03" db="EMBL/GenBank/DDBJ databases">
        <title>Massive genome expansion in bonnet fungi (Mycena s.s.) driven by repeated elements and novel gene families across ecological guilds.</title>
        <authorList>
            <consortium name="Lawrence Berkeley National Laboratory"/>
            <person name="Harder C.B."/>
            <person name="Miyauchi S."/>
            <person name="Viragh M."/>
            <person name="Kuo A."/>
            <person name="Thoen E."/>
            <person name="Andreopoulos B."/>
            <person name="Lu D."/>
            <person name="Skrede I."/>
            <person name="Drula E."/>
            <person name="Henrissat B."/>
            <person name="Morin E."/>
            <person name="Kohler A."/>
            <person name="Barry K."/>
            <person name="LaButti K."/>
            <person name="Morin E."/>
            <person name="Salamov A."/>
            <person name="Lipzen A."/>
            <person name="Mereny Z."/>
            <person name="Hegedus B."/>
            <person name="Baldrian P."/>
            <person name="Stursova M."/>
            <person name="Weitz H."/>
            <person name="Taylor A."/>
            <person name="Grigoriev I.V."/>
            <person name="Nagy L.G."/>
            <person name="Martin F."/>
            <person name="Kauserud H."/>
        </authorList>
    </citation>
    <scope>NUCLEOTIDE SEQUENCE</scope>
    <source>
        <strain evidence="8">9144</strain>
    </source>
</reference>
<keyword evidence="2 7" id="KW-0812">Transmembrane</keyword>
<keyword evidence="5 7" id="KW-0472">Membrane</keyword>
<keyword evidence="3 7" id="KW-1133">Transmembrane helix</keyword>
<evidence type="ECO:0000256" key="7">
    <source>
        <dbReference type="SAM" id="Phobius"/>
    </source>
</evidence>
<dbReference type="GO" id="GO:0005741">
    <property type="term" value="C:mitochondrial outer membrane"/>
    <property type="evidence" value="ECO:0007669"/>
    <property type="project" value="TreeGrafter"/>
</dbReference>
<feature type="compositionally biased region" description="Polar residues" evidence="6">
    <location>
        <begin position="27"/>
        <end position="39"/>
    </location>
</feature>
<proteinExistence type="predicted"/>
<accession>A0AAD6V2U0</accession>
<dbReference type="InterPro" id="IPR013946">
    <property type="entry name" value="NCA2-like"/>
</dbReference>
<organism evidence="8 9">
    <name type="scientific">Mycena pura</name>
    <dbReference type="NCBI Taxonomy" id="153505"/>
    <lineage>
        <taxon>Eukaryota</taxon>
        <taxon>Fungi</taxon>
        <taxon>Dikarya</taxon>
        <taxon>Basidiomycota</taxon>
        <taxon>Agaricomycotina</taxon>
        <taxon>Agaricomycetes</taxon>
        <taxon>Agaricomycetidae</taxon>
        <taxon>Agaricales</taxon>
        <taxon>Marasmiineae</taxon>
        <taxon>Mycenaceae</taxon>
        <taxon>Mycena</taxon>
    </lineage>
</organism>
<dbReference type="Proteomes" id="UP001219525">
    <property type="component" value="Unassembled WGS sequence"/>
</dbReference>
<evidence type="ECO:0000256" key="3">
    <source>
        <dbReference type="ARBA" id="ARBA00022989"/>
    </source>
</evidence>
<evidence type="ECO:0000256" key="2">
    <source>
        <dbReference type="ARBA" id="ARBA00022692"/>
    </source>
</evidence>
<keyword evidence="9" id="KW-1185">Reference proteome</keyword>
<dbReference type="Pfam" id="PF08637">
    <property type="entry name" value="NCA2"/>
    <property type="match status" value="1"/>
</dbReference>
<sequence length="663" mass="73692">MTATAEHLGLLKHLAYTFELSFNTPTHAKDNSASSTSSGPPLHTVDSHFVNSSTRPLSLTCLPTPEPSLTVSEAPSVLSESTEALHSLLASLKPPVSQSAVDDALNYLAQAHDVLVTAEDAQEKILKEAVVNQIAVGLYARGLDLYLNEAAEIDAEAEWWANIEHSCFSVAWFLLQTLPSRLTRVLRTILDAIRDRRLPFRPSLFSPSSLFRLFPATAFQPSALTRSFFPHLEDEQTLVSFLWTRPSPRTPRLLQSIWSAVFLPLHLTQGECRYNRRKLERLRDERAEQLGRLAQLRLATLSADAFPGQLVAHISNEPPVAQNNQGHVQHISSVLLPNHVAEHSAQIQQLRRPSRLVLLWPKLLLMPPLALYTVKLMYASRTSIAEMAQEAKETVEGFIKNSLPLKEILKTVRTGGEDGVIVRREGVIADLGSLERTTLSLARDELHYDSAQLEALSKQIRVGDLTPVLQLYEEDIKRSALTGTLLRSMFIQVQKAKVDIDQALSGIDKLLKSQELTFAFVGLAPALVIVTLLANHASQFWRSSLNRRFGGPSKKRYSAWAAMRRIECLLVSQPRVAHPAISNLLSAQTTGLLLISVTRLRAYAESSLPAGSRLREGFLEDVGDLEDPGMPREEKLRVVERMWRSWGGVLGWNSIAGEAAFRI</sequence>
<comment type="caution">
    <text evidence="8">The sequence shown here is derived from an EMBL/GenBank/DDBJ whole genome shotgun (WGS) entry which is preliminary data.</text>
</comment>
<gene>
    <name evidence="8" type="ORF">GGX14DRAFT_524461</name>
</gene>
<evidence type="ECO:0000256" key="5">
    <source>
        <dbReference type="ARBA" id="ARBA00023136"/>
    </source>
</evidence>
<comment type="subcellular location">
    <subcellularLocation>
        <location evidence="1">Mitochondrion membrane</location>
        <topology evidence="1">Multi-pass membrane protein</topology>
    </subcellularLocation>
</comment>
<evidence type="ECO:0000256" key="1">
    <source>
        <dbReference type="ARBA" id="ARBA00004225"/>
    </source>
</evidence>
<evidence type="ECO:0000256" key="6">
    <source>
        <dbReference type="SAM" id="MobiDB-lite"/>
    </source>
</evidence>
<dbReference type="PANTHER" id="PTHR28234">
    <property type="entry name" value="NUCLEAR CONTROL OF ATPASE PROTEIN 2"/>
    <property type="match status" value="1"/>
</dbReference>
<dbReference type="AlphaFoldDB" id="A0AAD6V2U0"/>
<protein>
    <submittedName>
        <fullName evidence="8">NCA2-domain-containing protein</fullName>
    </submittedName>
</protein>
<feature type="transmembrane region" description="Helical" evidence="7">
    <location>
        <begin position="516"/>
        <end position="538"/>
    </location>
</feature>
<dbReference type="PANTHER" id="PTHR28234:SF1">
    <property type="entry name" value="NUCLEAR CONTROL OF ATPASE PROTEIN 2"/>
    <property type="match status" value="1"/>
</dbReference>
<keyword evidence="4" id="KW-0496">Mitochondrion</keyword>
<feature type="region of interest" description="Disordered" evidence="6">
    <location>
        <begin position="27"/>
        <end position="47"/>
    </location>
</feature>
<evidence type="ECO:0000313" key="9">
    <source>
        <dbReference type="Proteomes" id="UP001219525"/>
    </source>
</evidence>